<accession>A0A879R3S7</accession>
<reference evidence="1" key="1">
    <citation type="submission" date="2020-09" db="EMBL/GenBank/DDBJ databases">
        <authorList>
            <person name="Zhang D."/>
            <person name="Hatherill J.R."/>
            <person name="Ramirez J.F."/>
            <person name="Edinger B."/>
            <person name="Balarin R."/>
            <person name="Sullivan A."/>
            <person name="Humpal K.M."/>
            <person name="Guseva A."/>
            <person name="Butela K.A."/>
            <person name="Garlena R.A."/>
            <person name="Russell D.A."/>
            <person name="Pope W.H."/>
            <person name="Jacobs-Sera D."/>
            <person name="Hatfull G.F."/>
        </authorList>
    </citation>
    <scope>NUCLEOTIDE SEQUENCE</scope>
</reference>
<evidence type="ECO:0008006" key="3">
    <source>
        <dbReference type="Google" id="ProtNLM"/>
    </source>
</evidence>
<keyword evidence="2" id="KW-1185">Reference proteome</keyword>
<dbReference type="Proteomes" id="UP000664915">
    <property type="component" value="Segment"/>
</dbReference>
<name>A0A879R3S7_9CAUD</name>
<dbReference type="RefSeq" id="YP_010670010.1">
    <property type="nucleotide sequence ID" value="NC_070963.1"/>
</dbReference>
<sequence length="231" mass="26770">MNFLVLNNDIDIKIQMNDYYTYAYLREDSTPYYIGKGKDKRLYYKYGKNCKPPKDRSRIIKLKQNLTEAEAFKHEIYMIAVFGKKCDGTGILMNIADGGNAPPKMYGDNSPTKKPEVKAKIGAANKKSLKGRKISEDARKKLSNTWKEKLKNNPRPLSYYEKNLKKMAERNRTDKEKHKKHSEFMKNQSYASKPVEYNNKIYKSMSEAIKETGLSRYIILKQGGKIIKGIK</sequence>
<dbReference type="KEGG" id="vg:77946205"/>
<dbReference type="EMBL" id="MW015081">
    <property type="protein sequence ID" value="QPX48000.1"/>
    <property type="molecule type" value="Genomic_DNA"/>
</dbReference>
<protein>
    <recommendedName>
        <fullName evidence="3">GIY-YIG domain-containing protein</fullName>
    </recommendedName>
</protein>
<evidence type="ECO:0000313" key="1">
    <source>
        <dbReference type="EMBL" id="QPX48000.1"/>
    </source>
</evidence>
<evidence type="ECO:0000313" key="2">
    <source>
        <dbReference type="Proteomes" id="UP000664915"/>
    </source>
</evidence>
<dbReference type="GeneID" id="77946205"/>
<organism evidence="1 2">
    <name type="scientific">Synechococcus phage S-SRM01</name>
    <dbReference type="NCBI Taxonomy" id="2781608"/>
    <lineage>
        <taxon>Viruses</taxon>
        <taxon>Duplodnaviria</taxon>
        <taxon>Heunggongvirae</taxon>
        <taxon>Uroviricota</taxon>
        <taxon>Caudoviricetes</taxon>
        <taxon>Pantevenvirales</taxon>
        <taxon>Kyanoviridae</taxon>
        <taxon>Serangoonvirus</taxon>
        <taxon>Serangoonvirus essarone</taxon>
    </lineage>
</organism>
<proteinExistence type="predicted"/>